<organism evidence="1 2">
    <name type="scientific">Armillaria solidipes</name>
    <dbReference type="NCBI Taxonomy" id="1076256"/>
    <lineage>
        <taxon>Eukaryota</taxon>
        <taxon>Fungi</taxon>
        <taxon>Dikarya</taxon>
        <taxon>Basidiomycota</taxon>
        <taxon>Agaricomycotina</taxon>
        <taxon>Agaricomycetes</taxon>
        <taxon>Agaricomycetidae</taxon>
        <taxon>Agaricales</taxon>
        <taxon>Marasmiineae</taxon>
        <taxon>Physalacriaceae</taxon>
        <taxon>Armillaria</taxon>
    </lineage>
</organism>
<gene>
    <name evidence="1" type="ORF">ARMSODRAFT_808756</name>
</gene>
<evidence type="ECO:0000313" key="1">
    <source>
        <dbReference type="EMBL" id="PBK59087.1"/>
    </source>
</evidence>
<sequence length="204" mass="22538">MAIRFRARDVVYATQLITRMNHFVLHAIHPDSSLAASYAVRKSGYTCDEARYSDALNYGTLGISSWLSRYTIGGPRSITNTNTSNSDDSKADPLHNSYMICSKIGAEEMERFGTLVRLRSRSASTPVRIISSCPFLIANVNNDCNSSFVDEHDTQLTQPSKNEHRFHLTLSSRASRCRTPKLSDIRSASMSGSSSKAVSTFASL</sequence>
<reference evidence="2" key="1">
    <citation type="journal article" date="2017" name="Nat. Ecol. Evol.">
        <title>Genome expansion and lineage-specific genetic innovations in the forest pathogenic fungi Armillaria.</title>
        <authorList>
            <person name="Sipos G."/>
            <person name="Prasanna A.N."/>
            <person name="Walter M.C."/>
            <person name="O'Connor E."/>
            <person name="Balint B."/>
            <person name="Krizsan K."/>
            <person name="Kiss B."/>
            <person name="Hess J."/>
            <person name="Varga T."/>
            <person name="Slot J."/>
            <person name="Riley R."/>
            <person name="Boka B."/>
            <person name="Rigling D."/>
            <person name="Barry K."/>
            <person name="Lee J."/>
            <person name="Mihaltcheva S."/>
            <person name="LaButti K."/>
            <person name="Lipzen A."/>
            <person name="Waldron R."/>
            <person name="Moloney N.M."/>
            <person name="Sperisen C."/>
            <person name="Kredics L."/>
            <person name="Vagvoelgyi C."/>
            <person name="Patrignani A."/>
            <person name="Fitzpatrick D."/>
            <person name="Nagy I."/>
            <person name="Doyle S."/>
            <person name="Anderson J.B."/>
            <person name="Grigoriev I.V."/>
            <person name="Gueldener U."/>
            <person name="Muensterkoetter M."/>
            <person name="Nagy L.G."/>
        </authorList>
    </citation>
    <scope>NUCLEOTIDE SEQUENCE [LARGE SCALE GENOMIC DNA]</scope>
    <source>
        <strain evidence="2">28-4</strain>
    </source>
</reference>
<dbReference type="EMBL" id="KZ293513">
    <property type="protein sequence ID" value="PBK59087.1"/>
    <property type="molecule type" value="Genomic_DNA"/>
</dbReference>
<dbReference type="Proteomes" id="UP000218334">
    <property type="component" value="Unassembled WGS sequence"/>
</dbReference>
<protein>
    <submittedName>
        <fullName evidence="1">Uncharacterized protein</fullName>
    </submittedName>
</protein>
<keyword evidence="2" id="KW-1185">Reference proteome</keyword>
<accession>A0A2H3B3A8</accession>
<evidence type="ECO:0000313" key="2">
    <source>
        <dbReference type="Proteomes" id="UP000218334"/>
    </source>
</evidence>
<name>A0A2H3B3A8_9AGAR</name>
<dbReference type="AlphaFoldDB" id="A0A2H3B3A8"/>
<proteinExistence type="predicted"/>